<feature type="transmembrane region" description="Helical" evidence="8">
    <location>
        <begin position="137"/>
        <end position="156"/>
    </location>
</feature>
<dbReference type="EMBL" id="QJKJ01003017">
    <property type="protein sequence ID" value="RDY00346.1"/>
    <property type="molecule type" value="Genomic_DNA"/>
</dbReference>
<keyword evidence="11" id="KW-1185">Reference proteome</keyword>
<evidence type="ECO:0000313" key="10">
    <source>
        <dbReference type="EMBL" id="RDY00346.1"/>
    </source>
</evidence>
<evidence type="ECO:0000313" key="11">
    <source>
        <dbReference type="Proteomes" id="UP000257109"/>
    </source>
</evidence>
<dbReference type="OrthoDB" id="6428174at2759"/>
<evidence type="ECO:0000256" key="7">
    <source>
        <dbReference type="ARBA" id="ARBA00025284"/>
    </source>
</evidence>
<dbReference type="InterPro" id="IPR008521">
    <property type="entry name" value="Mg_trans_NIPA"/>
</dbReference>
<evidence type="ECO:0000256" key="4">
    <source>
        <dbReference type="ARBA" id="ARBA00022753"/>
    </source>
</evidence>
<evidence type="ECO:0000256" key="5">
    <source>
        <dbReference type="ARBA" id="ARBA00022989"/>
    </source>
</evidence>
<feature type="non-terminal residue" evidence="10">
    <location>
        <position position="1"/>
    </location>
</feature>
<keyword evidence="5 8" id="KW-1133">Transmembrane helix</keyword>
<feature type="transmembrane region" description="Helical" evidence="8">
    <location>
        <begin position="40"/>
        <end position="57"/>
    </location>
</feature>
<protein>
    <recommendedName>
        <fullName evidence="8">Probable magnesium transporter</fullName>
    </recommendedName>
</protein>
<keyword evidence="4 8" id="KW-0967">Endosome</keyword>
<name>A0A371HC29_MUCPR</name>
<evidence type="ECO:0000256" key="8">
    <source>
        <dbReference type="RuleBase" id="RU363078"/>
    </source>
</evidence>
<dbReference type="PANTHER" id="PTHR12570:SF11">
    <property type="entry name" value="MAGNESIUM TRANSPORTER NIPA6-RELATED"/>
    <property type="match status" value="1"/>
</dbReference>
<evidence type="ECO:0000256" key="9">
    <source>
        <dbReference type="SAM" id="MobiDB-lite"/>
    </source>
</evidence>
<dbReference type="GO" id="GO:0005769">
    <property type="term" value="C:early endosome"/>
    <property type="evidence" value="ECO:0007669"/>
    <property type="project" value="UniProtKB-SubCell"/>
</dbReference>
<dbReference type="Pfam" id="PF01190">
    <property type="entry name" value="Pollen_Ole_e_1"/>
    <property type="match status" value="1"/>
</dbReference>
<organism evidence="10 11">
    <name type="scientific">Mucuna pruriens</name>
    <name type="common">Velvet bean</name>
    <name type="synonym">Dolichos pruriens</name>
    <dbReference type="NCBI Taxonomy" id="157652"/>
    <lineage>
        <taxon>Eukaryota</taxon>
        <taxon>Viridiplantae</taxon>
        <taxon>Streptophyta</taxon>
        <taxon>Embryophyta</taxon>
        <taxon>Tracheophyta</taxon>
        <taxon>Spermatophyta</taxon>
        <taxon>Magnoliopsida</taxon>
        <taxon>eudicotyledons</taxon>
        <taxon>Gunneridae</taxon>
        <taxon>Pentapetalae</taxon>
        <taxon>rosids</taxon>
        <taxon>fabids</taxon>
        <taxon>Fabales</taxon>
        <taxon>Fabaceae</taxon>
        <taxon>Papilionoideae</taxon>
        <taxon>50 kb inversion clade</taxon>
        <taxon>NPAAA clade</taxon>
        <taxon>indigoferoid/millettioid clade</taxon>
        <taxon>Phaseoleae</taxon>
        <taxon>Mucuna</taxon>
    </lineage>
</organism>
<feature type="transmembrane region" description="Helical" evidence="8">
    <location>
        <begin position="176"/>
        <end position="193"/>
    </location>
</feature>
<accession>A0A371HC29</accession>
<feature type="transmembrane region" description="Helical" evidence="8">
    <location>
        <begin position="205"/>
        <end position="229"/>
    </location>
</feature>
<dbReference type="SUPFAM" id="SSF103481">
    <property type="entry name" value="Multidrug resistance efflux transporter EmrE"/>
    <property type="match status" value="1"/>
</dbReference>
<dbReference type="PANTHER" id="PTHR12570">
    <property type="match status" value="1"/>
</dbReference>
<proteinExistence type="inferred from homology"/>
<comment type="subunit">
    <text evidence="2 8">Homodimer.</text>
</comment>
<keyword evidence="3 8" id="KW-0812">Transmembrane</keyword>
<reference evidence="10" key="1">
    <citation type="submission" date="2018-05" db="EMBL/GenBank/DDBJ databases">
        <title>Draft genome of Mucuna pruriens seed.</title>
        <authorList>
            <person name="Nnadi N.E."/>
            <person name="Vos R."/>
            <person name="Hasami M.H."/>
            <person name="Devisetty U.K."/>
            <person name="Aguiy J.C."/>
        </authorList>
    </citation>
    <scope>NUCLEOTIDE SEQUENCE [LARGE SCALE GENOMIC DNA]</scope>
    <source>
        <strain evidence="10">JCA_2017</strain>
    </source>
</reference>
<feature type="region of interest" description="Disordered" evidence="9">
    <location>
        <begin position="492"/>
        <end position="517"/>
    </location>
</feature>
<comment type="similarity">
    <text evidence="1 8">Belongs to the NIPA (TC 2.A.7) family.</text>
</comment>
<evidence type="ECO:0000256" key="1">
    <source>
        <dbReference type="ARBA" id="ARBA00007001"/>
    </source>
</evidence>
<feature type="transmembrane region" description="Helical" evidence="8">
    <location>
        <begin position="111"/>
        <end position="130"/>
    </location>
</feature>
<dbReference type="InterPro" id="IPR037185">
    <property type="entry name" value="EmrE-like"/>
</dbReference>
<gene>
    <name evidence="10" type="ORF">CR513_16483</name>
</gene>
<comment type="subcellular location">
    <subcellularLocation>
        <location evidence="8">Cell membrane</location>
        <topology evidence="8">Multi-pass membrane protein</topology>
    </subcellularLocation>
    <subcellularLocation>
        <location evidence="8">Early endosome</location>
    </subcellularLocation>
</comment>
<keyword evidence="8" id="KW-1003">Cell membrane</keyword>
<feature type="transmembrane region" description="Helical" evidence="8">
    <location>
        <begin position="273"/>
        <end position="293"/>
    </location>
</feature>
<dbReference type="Pfam" id="PF05653">
    <property type="entry name" value="Mg_trans_NIPA"/>
    <property type="match status" value="1"/>
</dbReference>
<dbReference type="AlphaFoldDB" id="A0A371HC29"/>
<feature type="transmembrane region" description="Helical" evidence="8">
    <location>
        <begin position="241"/>
        <end position="261"/>
    </location>
</feature>
<feature type="transmembrane region" description="Helical" evidence="8">
    <location>
        <begin position="84"/>
        <end position="105"/>
    </location>
</feature>
<keyword evidence="8" id="KW-0813">Transport</keyword>
<dbReference type="GO" id="GO:0015095">
    <property type="term" value="F:magnesium ion transmembrane transporter activity"/>
    <property type="evidence" value="ECO:0007669"/>
    <property type="project" value="UniProtKB-UniRule"/>
</dbReference>
<evidence type="ECO:0000256" key="2">
    <source>
        <dbReference type="ARBA" id="ARBA00011738"/>
    </source>
</evidence>
<keyword evidence="8" id="KW-0460">Magnesium</keyword>
<comment type="function">
    <text evidence="7 8">Acts as a Mg(2+) transporter. Can also transport other divalent cations such as Fe(2+), Sr(2+), Ba(2+), Mn(2+) and Co(2+) but to a much less extent than Mg(2+).</text>
</comment>
<comment type="caution">
    <text evidence="10">The sequence shown here is derived from an EMBL/GenBank/DDBJ whole genome shotgun (WGS) entry which is preliminary data.</text>
</comment>
<sequence length="660" mass="71578">MRFKLLSGSRGSREASAEEMMKSGVSVKSGAMGIAENTKGLVLAVASGAFIGASFVLKKKGLRKAAIHGTPAGIGGYTYLLEPLWWSGMVTMFIGEVANFVAYIYAPALLVTPLGALSIIVSAVLAHFLLKEKLQNLGILGCVSCIVGSILIVIHAPQEHTLNSVQEIWDLATQPLFLVYVAATVSVVLALILHFEPRYGQTNMLVYLGICSLIGSLTVMSTKAIGIAIKLTLEGISQITYPQTWFFLTVAAICIITQLNYLNKALDTFNTAIVSPVYYVMFTTLTIIASVIMFKDWSGQSASSIASEICGFVIVLSGTILLHVTREQEQSNMQGSLAWYIGEDLIKGIEDEHLNLIHVFLIVSVLIHGTQADTMVTGTVFCDQCKDGQRSIFDFPVNGAKVTLSCADSNGQTIMTREETTNWFGSYTMRFDGAPDLSGCSARVSGSDQGSMGCGEGAGPSQNPKLMFRMFDMEMYTVDSLLAQPAQPLQYCSKSSNPLPPSPKSPPSHFTLPPMPGLPPLPPLPSLPPLPPVIFAEASACSSEKWRMPEYKCYWRGVNRDTKVAVALGMIAARRYGTDITLWHGLQGRGDPYRTLLREGITALLNSYNSFQFSYHPLDVIQHMNMALMGSSRTALLTALRFKRANSGAGNVTCKFTTCK</sequence>
<evidence type="ECO:0000256" key="3">
    <source>
        <dbReference type="ARBA" id="ARBA00022692"/>
    </source>
</evidence>
<dbReference type="GO" id="GO:0005886">
    <property type="term" value="C:plasma membrane"/>
    <property type="evidence" value="ECO:0007669"/>
    <property type="project" value="UniProtKB-SubCell"/>
</dbReference>
<dbReference type="Proteomes" id="UP000257109">
    <property type="component" value="Unassembled WGS sequence"/>
</dbReference>
<keyword evidence="6 8" id="KW-0472">Membrane</keyword>
<feature type="transmembrane region" description="Helical" evidence="8">
    <location>
        <begin position="305"/>
        <end position="324"/>
    </location>
</feature>
<keyword evidence="8" id="KW-0406">Ion transport</keyword>
<evidence type="ECO:0000256" key="6">
    <source>
        <dbReference type="ARBA" id="ARBA00023136"/>
    </source>
</evidence>